<dbReference type="AlphaFoldDB" id="A0A0V0XHG9"/>
<sequence>MKILLEKEEVQSSKFECPKAVVFKLWVATHCWNFVSAGVNVSELAQTAPGPCAICRDKGNLKGSPFFARASLWNLGTTALKNERSSTSQIFGWRAQSLCR</sequence>
<dbReference type="EMBL" id="JYDU01000295">
    <property type="protein sequence ID" value="KRX87301.1"/>
    <property type="molecule type" value="Genomic_DNA"/>
</dbReference>
<protein>
    <submittedName>
        <fullName evidence="1">Uncharacterized protein</fullName>
    </submittedName>
</protein>
<proteinExistence type="predicted"/>
<comment type="caution">
    <text evidence="1">The sequence shown here is derived from an EMBL/GenBank/DDBJ whole genome shotgun (WGS) entry which is preliminary data.</text>
</comment>
<organism evidence="1 2">
    <name type="scientific">Trichinella pseudospiralis</name>
    <name type="common">Parasitic roundworm</name>
    <dbReference type="NCBI Taxonomy" id="6337"/>
    <lineage>
        <taxon>Eukaryota</taxon>
        <taxon>Metazoa</taxon>
        <taxon>Ecdysozoa</taxon>
        <taxon>Nematoda</taxon>
        <taxon>Enoplea</taxon>
        <taxon>Dorylaimia</taxon>
        <taxon>Trichinellida</taxon>
        <taxon>Trichinellidae</taxon>
        <taxon>Trichinella</taxon>
    </lineage>
</organism>
<name>A0A0V0XHG9_TRIPS</name>
<evidence type="ECO:0000313" key="2">
    <source>
        <dbReference type="Proteomes" id="UP000054815"/>
    </source>
</evidence>
<reference evidence="1 2" key="1">
    <citation type="submission" date="2015-01" db="EMBL/GenBank/DDBJ databases">
        <title>Evolution of Trichinella species and genotypes.</title>
        <authorList>
            <person name="Korhonen P.K."/>
            <person name="Edoardo P."/>
            <person name="Giuseppe L.R."/>
            <person name="Gasser R.B."/>
        </authorList>
    </citation>
    <scope>NUCLEOTIDE SEQUENCE [LARGE SCALE GENOMIC DNA]</scope>
    <source>
        <strain evidence="1">ISS141</strain>
    </source>
</reference>
<dbReference type="Proteomes" id="UP000054815">
    <property type="component" value="Unassembled WGS sequence"/>
</dbReference>
<evidence type="ECO:0000313" key="1">
    <source>
        <dbReference type="EMBL" id="KRX87301.1"/>
    </source>
</evidence>
<accession>A0A0V0XHG9</accession>
<gene>
    <name evidence="1" type="ORF">T4E_2742</name>
</gene>